<evidence type="ECO:0000313" key="1">
    <source>
        <dbReference type="EMBL" id="GAJ24501.1"/>
    </source>
</evidence>
<accession>X1VYF2</accession>
<feature type="non-terminal residue" evidence="1">
    <location>
        <position position="1"/>
    </location>
</feature>
<proteinExistence type="predicted"/>
<sequence length="32" mass="3850">TWIYCAYGKEPFTEPEYQWPTQKDLAPTPEYP</sequence>
<dbReference type="EMBL" id="BARW01036084">
    <property type="protein sequence ID" value="GAJ24501.1"/>
    <property type="molecule type" value="Genomic_DNA"/>
</dbReference>
<reference evidence="1" key="1">
    <citation type="journal article" date="2014" name="Front. Microbiol.">
        <title>High frequency of phylogenetically diverse reductive dehalogenase-homologous genes in deep subseafloor sedimentary metagenomes.</title>
        <authorList>
            <person name="Kawai M."/>
            <person name="Futagami T."/>
            <person name="Toyoda A."/>
            <person name="Takaki Y."/>
            <person name="Nishi S."/>
            <person name="Hori S."/>
            <person name="Arai W."/>
            <person name="Tsubouchi T."/>
            <person name="Morono Y."/>
            <person name="Uchiyama I."/>
            <person name="Ito T."/>
            <person name="Fujiyama A."/>
            <person name="Inagaki F."/>
            <person name="Takami H."/>
        </authorList>
    </citation>
    <scope>NUCLEOTIDE SEQUENCE</scope>
    <source>
        <strain evidence="1">Expedition CK06-06</strain>
    </source>
</reference>
<protein>
    <submittedName>
        <fullName evidence="1">Uncharacterized protein</fullName>
    </submittedName>
</protein>
<organism evidence="1">
    <name type="scientific">marine sediment metagenome</name>
    <dbReference type="NCBI Taxonomy" id="412755"/>
    <lineage>
        <taxon>unclassified sequences</taxon>
        <taxon>metagenomes</taxon>
        <taxon>ecological metagenomes</taxon>
    </lineage>
</organism>
<gene>
    <name evidence="1" type="ORF">S12H4_56114</name>
</gene>
<name>X1VYF2_9ZZZZ</name>
<dbReference type="AlphaFoldDB" id="X1VYF2"/>
<comment type="caution">
    <text evidence="1">The sequence shown here is derived from an EMBL/GenBank/DDBJ whole genome shotgun (WGS) entry which is preliminary data.</text>
</comment>